<keyword evidence="4" id="KW-1185">Reference proteome</keyword>
<dbReference type="EMBL" id="PGGS01000045">
    <property type="protein sequence ID" value="PNH10834.1"/>
    <property type="molecule type" value="Genomic_DNA"/>
</dbReference>
<dbReference type="OrthoDB" id="191334at2759"/>
<sequence length="957" mass="97427">MVENVSLWVGARPGGSRPRPRRTAVALAALLVAVVLLYCSLAGLSWWHRARASAGGCAGSEPAGPRGCPPAVDRGTDAWAASEADPQRQHGAPSSAGSAAEQSAHSRREGEHAASSAPGSLPGGRAASVAAADGTAAGTAEAAAAAVPPDSPDANDGGAQGRGIADAPAAAAAVPRVALLFLLQGDGLLANEALWAAFLEQAAGMELRRAPPTTAVQAAVQVDLAALLPGGSGGGGGGLKPPLASYDELAYQGYAQQHVVPQGGATPPPRAAAKARVVDAASNSSGAQQQDKGAQPLPPGTPSLSSPSIGHSSSTADRGGRQGRGAAAPGVAWGGRGSGSDASADERGRELEEGELPAALRAASARLVAELLPSCAITCTQAGAQEGGGGAAAAADAGGACSRLGCVPAVAAAQAASSAAAELELRQLLAEEVRRILFPKAGATGSATGDDDDDDPAAGAWDGSGRAAPVWLVWLLAWVRHAGQRRQELLAGGARSGSFGGVEVVAMAEAALRRRLALPPATRTNGGRPLLGMREETGRGLAEGGSWGRGARSWLRRAFGVLREEQERRGLAEAWLRLSCGGGTGPYPGGGVAEAAACRGALAGGGWRRFFSLYAHLSDPSVAAHPGGLLCSAVVASSVNTSHGYAQHALVQAELVLLAAALADPLNARFVLLSETSIPVRPRPRDKVISHILNYVHTDAACCLYEESAVARRQKQPLPPAVLSACAAYLTPHKQLGVHPCHTPFRPCPVLPALPARLGMSLYHVFVPILSGLQADLGWRFLMSASIAGSAQTDELVEGTDCLGEAHYADWTAGGGWHPRAFLPADLHPTDAAGWRRSKPPDQGLTDPRTPPEAPHGSRIRGVGRGAASSAPRSEAAAAAAADGDDAGDVEAATTMRAWLELQGYVPLGHRCHLFARKFPRLAAPHTFRFAMSCPPRGLGLAPWCAQKGRAPSPPPG</sequence>
<organism evidence="3 4">
    <name type="scientific">Tetrabaena socialis</name>
    <dbReference type="NCBI Taxonomy" id="47790"/>
    <lineage>
        <taxon>Eukaryota</taxon>
        <taxon>Viridiplantae</taxon>
        <taxon>Chlorophyta</taxon>
        <taxon>core chlorophytes</taxon>
        <taxon>Chlorophyceae</taxon>
        <taxon>CS clade</taxon>
        <taxon>Chlamydomonadales</taxon>
        <taxon>Tetrabaenaceae</taxon>
        <taxon>Tetrabaena</taxon>
    </lineage>
</organism>
<keyword evidence="2" id="KW-0472">Membrane</keyword>
<evidence type="ECO:0000313" key="4">
    <source>
        <dbReference type="Proteomes" id="UP000236333"/>
    </source>
</evidence>
<evidence type="ECO:0000256" key="1">
    <source>
        <dbReference type="SAM" id="MobiDB-lite"/>
    </source>
</evidence>
<gene>
    <name evidence="3" type="ORF">TSOC_002363</name>
</gene>
<feature type="region of interest" description="Disordered" evidence="1">
    <location>
        <begin position="1"/>
        <end position="20"/>
    </location>
</feature>
<feature type="region of interest" description="Disordered" evidence="1">
    <location>
        <begin position="259"/>
        <end position="352"/>
    </location>
</feature>
<dbReference type="Proteomes" id="UP000236333">
    <property type="component" value="Unassembled WGS sequence"/>
</dbReference>
<feature type="compositionally biased region" description="Low complexity" evidence="1">
    <location>
        <begin position="271"/>
        <end position="281"/>
    </location>
</feature>
<accession>A0A2J8AE94</accession>
<feature type="transmembrane region" description="Helical" evidence="2">
    <location>
        <begin position="24"/>
        <end position="47"/>
    </location>
</feature>
<feature type="region of interest" description="Disordered" evidence="1">
    <location>
        <begin position="442"/>
        <end position="461"/>
    </location>
</feature>
<comment type="caution">
    <text evidence="3">The sequence shown here is derived from an EMBL/GenBank/DDBJ whole genome shotgun (WGS) entry which is preliminary data.</text>
</comment>
<feature type="compositionally biased region" description="Low complexity" evidence="1">
    <location>
        <begin position="126"/>
        <end position="154"/>
    </location>
</feature>
<feature type="compositionally biased region" description="Polar residues" evidence="1">
    <location>
        <begin position="282"/>
        <end position="292"/>
    </location>
</feature>
<feature type="region of interest" description="Disordered" evidence="1">
    <location>
        <begin position="54"/>
        <end position="162"/>
    </location>
</feature>
<dbReference type="AlphaFoldDB" id="A0A2J8AE94"/>
<feature type="region of interest" description="Disordered" evidence="1">
    <location>
        <begin position="830"/>
        <end position="887"/>
    </location>
</feature>
<evidence type="ECO:0000313" key="3">
    <source>
        <dbReference type="EMBL" id="PNH10834.1"/>
    </source>
</evidence>
<proteinExistence type="predicted"/>
<reference evidence="3 4" key="1">
    <citation type="journal article" date="2017" name="Mol. Biol. Evol.">
        <title>The 4-celled Tetrabaena socialis nuclear genome reveals the essential components for genetic control of cell number at the origin of multicellularity in the volvocine lineage.</title>
        <authorList>
            <person name="Featherston J."/>
            <person name="Arakaki Y."/>
            <person name="Hanschen E.R."/>
            <person name="Ferris P.J."/>
            <person name="Michod R.E."/>
            <person name="Olson B.J.S.C."/>
            <person name="Nozaki H."/>
            <person name="Durand P.M."/>
        </authorList>
    </citation>
    <scope>NUCLEOTIDE SEQUENCE [LARGE SCALE GENOMIC DNA]</scope>
    <source>
        <strain evidence="3 4">NIES-571</strain>
    </source>
</reference>
<keyword evidence="2" id="KW-1133">Transmembrane helix</keyword>
<feature type="compositionally biased region" description="Low complexity" evidence="1">
    <location>
        <begin position="866"/>
        <end position="882"/>
    </location>
</feature>
<keyword evidence="2" id="KW-0812">Transmembrane</keyword>
<protein>
    <submittedName>
        <fullName evidence="3">Uncharacterized protein</fullName>
    </submittedName>
</protein>
<evidence type="ECO:0000256" key="2">
    <source>
        <dbReference type="SAM" id="Phobius"/>
    </source>
</evidence>
<name>A0A2J8AE94_9CHLO</name>
<feature type="compositionally biased region" description="Low complexity" evidence="1">
    <location>
        <begin position="302"/>
        <end position="317"/>
    </location>
</feature>